<name>A0A077ZYW0_STYLE</name>
<keyword evidence="4" id="KW-1185">Reference proteome</keyword>
<dbReference type="Proteomes" id="UP000039865">
    <property type="component" value="Unassembled WGS sequence"/>
</dbReference>
<gene>
    <name evidence="3" type="primary">Contig2692.g2896</name>
    <name evidence="3" type="ORF">STYLEM_3785</name>
</gene>
<organism evidence="3 4">
    <name type="scientific">Stylonychia lemnae</name>
    <name type="common">Ciliate</name>
    <dbReference type="NCBI Taxonomy" id="5949"/>
    <lineage>
        <taxon>Eukaryota</taxon>
        <taxon>Sar</taxon>
        <taxon>Alveolata</taxon>
        <taxon>Ciliophora</taxon>
        <taxon>Intramacronucleata</taxon>
        <taxon>Spirotrichea</taxon>
        <taxon>Stichotrichia</taxon>
        <taxon>Sporadotrichida</taxon>
        <taxon>Oxytrichidae</taxon>
        <taxon>Stylonychinae</taxon>
        <taxon>Stylonychia</taxon>
    </lineage>
</organism>
<sequence length="288" mass="33878">MLCAITLTKAELVHNSKTNSLKVLKDSYTQFRAVGQGFRDDALQEDLTQVQIDVKIKSQSQDLTSQNKGSIPKQPFDLFVFTSTTDYECYIRGITMLDQRLAVECEFLKDSDLSHFNITEFSYDNDKFLNKAKQYQEFFFVIDNTDFPLFTDKSKMLESVHPAIDQNQIFRGRMLEDPHQERQDVLINVEFNTTFAASEEYYTMVFVLASFTCVLLILFGYIVCKYKKHKKMYAVLAEERRKHREELIKKKSEFFKRSLDEIDRLNDDKDERKQSLKDPKPKANIFDY</sequence>
<keyword evidence="2" id="KW-0472">Membrane</keyword>
<keyword evidence="2" id="KW-0812">Transmembrane</keyword>
<protein>
    <submittedName>
        <fullName evidence="3">Uncharacterized protein</fullName>
    </submittedName>
</protein>
<reference evidence="3 4" key="1">
    <citation type="submission" date="2014-06" db="EMBL/GenBank/DDBJ databases">
        <authorList>
            <person name="Swart Estienne"/>
        </authorList>
    </citation>
    <scope>NUCLEOTIDE SEQUENCE [LARGE SCALE GENOMIC DNA]</scope>
    <source>
        <strain evidence="3 4">130c</strain>
    </source>
</reference>
<evidence type="ECO:0000256" key="2">
    <source>
        <dbReference type="SAM" id="Phobius"/>
    </source>
</evidence>
<evidence type="ECO:0000256" key="1">
    <source>
        <dbReference type="SAM" id="MobiDB-lite"/>
    </source>
</evidence>
<feature type="compositionally biased region" description="Basic and acidic residues" evidence="1">
    <location>
        <begin position="269"/>
        <end position="281"/>
    </location>
</feature>
<keyword evidence="2" id="KW-1133">Transmembrane helix</keyword>
<dbReference type="EMBL" id="CCKQ01003674">
    <property type="protein sequence ID" value="CDW74802.1"/>
    <property type="molecule type" value="Genomic_DNA"/>
</dbReference>
<dbReference type="InParanoid" id="A0A077ZYW0"/>
<feature type="transmembrane region" description="Helical" evidence="2">
    <location>
        <begin position="201"/>
        <end position="224"/>
    </location>
</feature>
<feature type="region of interest" description="Disordered" evidence="1">
    <location>
        <begin position="269"/>
        <end position="288"/>
    </location>
</feature>
<dbReference type="AlphaFoldDB" id="A0A077ZYW0"/>
<proteinExistence type="predicted"/>
<evidence type="ECO:0000313" key="4">
    <source>
        <dbReference type="Proteomes" id="UP000039865"/>
    </source>
</evidence>
<accession>A0A077ZYW0</accession>
<evidence type="ECO:0000313" key="3">
    <source>
        <dbReference type="EMBL" id="CDW74802.1"/>
    </source>
</evidence>